<feature type="active site" description="Proton acceptor" evidence="7">
    <location>
        <position position="62"/>
    </location>
</feature>
<dbReference type="SUPFAM" id="SSF56601">
    <property type="entry name" value="beta-lactamase/transpeptidase-like"/>
    <property type="match status" value="1"/>
</dbReference>
<keyword evidence="4" id="KW-0133">Cell shape</keyword>
<dbReference type="InterPro" id="IPR012338">
    <property type="entry name" value="Beta-lactam/transpept-like"/>
</dbReference>
<keyword evidence="2" id="KW-0732">Signal</keyword>
<dbReference type="GO" id="GO:0006508">
    <property type="term" value="P:proteolysis"/>
    <property type="evidence" value="ECO:0007669"/>
    <property type="project" value="InterPro"/>
</dbReference>
<evidence type="ECO:0000259" key="10">
    <source>
        <dbReference type="Pfam" id="PF00768"/>
    </source>
</evidence>
<name>A0A2K9LKV8_9GAMM</name>
<keyword evidence="12" id="KW-1185">Reference proteome</keyword>
<evidence type="ECO:0000313" key="11">
    <source>
        <dbReference type="EMBL" id="AUM12912.1"/>
    </source>
</evidence>
<dbReference type="RefSeq" id="WP_101894293.1">
    <property type="nucleotide sequence ID" value="NZ_CP022684.1"/>
</dbReference>
<sequence length="294" mass="32197">MLYALSGTLLGAYATESSLDPQRNRSGIQLGAVKAAIVELENGETLYSKHSDWITPIASITKLMTALIVMQGPQDLEEWVVIPTPDRETSKNAYSRIRIGSQLKRRDLLRLALMSSENLAAYTLAASYPGGVTAFVDKMNSTAKALGMNNTHFVDASGLSVGNVSTAADLVKLVQAVSRYGNIREYSTTPRYTAYFRKPRYSLGYGNTNRLVHRQSWDIELSKTGYITEAGRCLVLLSKFEGREVAMVLLDAFGKHTPIGDAGRVKRWLATGNSGTVAGAALQYEMNKAKEYPN</sequence>
<protein>
    <submittedName>
        <fullName evidence="11">D-alanyl-D-alanine endopeptidase</fullName>
    </submittedName>
</protein>
<evidence type="ECO:0000256" key="3">
    <source>
        <dbReference type="ARBA" id="ARBA00022801"/>
    </source>
</evidence>
<dbReference type="Gene3D" id="3.40.710.10">
    <property type="entry name" value="DD-peptidase/beta-lactamase superfamily"/>
    <property type="match status" value="1"/>
</dbReference>
<dbReference type="PANTHER" id="PTHR21581:SF26">
    <property type="entry name" value="D-ALANYL-D-ALANINE ENDOPEPTIDASE"/>
    <property type="match status" value="1"/>
</dbReference>
<dbReference type="OrthoDB" id="5688590at2"/>
<dbReference type="GO" id="GO:0009002">
    <property type="term" value="F:serine-type D-Ala-D-Ala carboxypeptidase activity"/>
    <property type="evidence" value="ECO:0007669"/>
    <property type="project" value="InterPro"/>
</dbReference>
<evidence type="ECO:0000256" key="8">
    <source>
        <dbReference type="PIRSR" id="PIRSR618044-2"/>
    </source>
</evidence>
<dbReference type="GO" id="GO:0008360">
    <property type="term" value="P:regulation of cell shape"/>
    <property type="evidence" value="ECO:0007669"/>
    <property type="project" value="UniProtKB-KW"/>
</dbReference>
<evidence type="ECO:0000313" key="12">
    <source>
        <dbReference type="Proteomes" id="UP000235116"/>
    </source>
</evidence>
<dbReference type="NCBIfam" id="NF008668">
    <property type="entry name" value="PRK11669.1"/>
    <property type="match status" value="1"/>
</dbReference>
<reference evidence="12" key="1">
    <citation type="submission" date="2017-08" db="EMBL/GenBank/DDBJ databases">
        <title>Direct submision.</title>
        <authorList>
            <person name="Kim S.-J."/>
            <person name="Rhee S.-K."/>
        </authorList>
    </citation>
    <scope>NUCLEOTIDE SEQUENCE [LARGE SCALE GENOMIC DNA]</scope>
    <source>
        <strain evidence="12">GI5</strain>
    </source>
</reference>
<keyword evidence="5" id="KW-0573">Peptidoglycan synthesis</keyword>
<feature type="domain" description="Peptidase S11 D-alanyl-D-alanine carboxypeptidase A N-terminal" evidence="10">
    <location>
        <begin position="29"/>
        <end position="253"/>
    </location>
</feature>
<dbReference type="GO" id="GO:0009252">
    <property type="term" value="P:peptidoglycan biosynthetic process"/>
    <property type="evidence" value="ECO:0007669"/>
    <property type="project" value="UniProtKB-KW"/>
</dbReference>
<evidence type="ECO:0000256" key="1">
    <source>
        <dbReference type="ARBA" id="ARBA00007164"/>
    </source>
</evidence>
<dbReference type="InterPro" id="IPR018044">
    <property type="entry name" value="Peptidase_S11"/>
</dbReference>
<dbReference type="InterPro" id="IPR001967">
    <property type="entry name" value="Peptidase_S11_N"/>
</dbReference>
<gene>
    <name evidence="11" type="ORF">Kalk_10970</name>
</gene>
<dbReference type="PRINTS" id="PR00725">
    <property type="entry name" value="DADACBPTASE1"/>
</dbReference>
<keyword evidence="6" id="KW-0961">Cell wall biogenesis/degradation</keyword>
<keyword evidence="3" id="KW-0378">Hydrolase</keyword>
<evidence type="ECO:0000256" key="4">
    <source>
        <dbReference type="ARBA" id="ARBA00022960"/>
    </source>
</evidence>
<accession>A0A2K9LKV8</accession>
<dbReference type="KEGG" id="kak:Kalk_10970"/>
<organism evidence="11 12">
    <name type="scientific">Ketobacter alkanivorans</name>
    <dbReference type="NCBI Taxonomy" id="1917421"/>
    <lineage>
        <taxon>Bacteria</taxon>
        <taxon>Pseudomonadati</taxon>
        <taxon>Pseudomonadota</taxon>
        <taxon>Gammaproteobacteria</taxon>
        <taxon>Pseudomonadales</taxon>
        <taxon>Ketobacteraceae</taxon>
        <taxon>Ketobacter</taxon>
    </lineage>
</organism>
<evidence type="ECO:0000256" key="2">
    <source>
        <dbReference type="ARBA" id="ARBA00022729"/>
    </source>
</evidence>
<feature type="binding site" evidence="8">
    <location>
        <position position="223"/>
    </location>
    <ligand>
        <name>substrate</name>
    </ligand>
</feature>
<evidence type="ECO:0000256" key="9">
    <source>
        <dbReference type="RuleBase" id="RU004016"/>
    </source>
</evidence>
<feature type="active site" evidence="7">
    <location>
        <position position="116"/>
    </location>
</feature>
<evidence type="ECO:0000256" key="6">
    <source>
        <dbReference type="ARBA" id="ARBA00023316"/>
    </source>
</evidence>
<dbReference type="EMBL" id="CP022684">
    <property type="protein sequence ID" value="AUM12912.1"/>
    <property type="molecule type" value="Genomic_DNA"/>
</dbReference>
<dbReference type="AlphaFoldDB" id="A0A2K9LKV8"/>
<dbReference type="Pfam" id="PF00768">
    <property type="entry name" value="Peptidase_S11"/>
    <property type="match status" value="1"/>
</dbReference>
<comment type="similarity">
    <text evidence="1 9">Belongs to the peptidase S11 family.</text>
</comment>
<feature type="active site" description="Acyl-ester intermediate" evidence="7">
    <location>
        <position position="59"/>
    </location>
</feature>
<dbReference type="Proteomes" id="UP000235116">
    <property type="component" value="Chromosome"/>
</dbReference>
<proteinExistence type="inferred from homology"/>
<evidence type="ECO:0000256" key="7">
    <source>
        <dbReference type="PIRSR" id="PIRSR618044-1"/>
    </source>
</evidence>
<dbReference type="PANTHER" id="PTHR21581">
    <property type="entry name" value="D-ALANYL-D-ALANINE CARBOXYPEPTIDASE"/>
    <property type="match status" value="1"/>
</dbReference>
<dbReference type="GO" id="GO:0071555">
    <property type="term" value="P:cell wall organization"/>
    <property type="evidence" value="ECO:0007669"/>
    <property type="project" value="UniProtKB-KW"/>
</dbReference>
<evidence type="ECO:0000256" key="5">
    <source>
        <dbReference type="ARBA" id="ARBA00022984"/>
    </source>
</evidence>